<keyword evidence="5" id="KW-0946">Virion</keyword>
<keyword evidence="4" id="KW-0167">Capsid protein</keyword>
<accession>A0A976N360</accession>
<name>A0A976N360_9VIRU</name>
<dbReference type="SUPFAM" id="SSF88645">
    <property type="entry name" value="ssDNA viruses"/>
    <property type="match status" value="2"/>
</dbReference>
<organism evidence="6">
    <name type="scientific">Dipodfec virus RodF1_17</name>
    <dbReference type="NCBI Taxonomy" id="2929293"/>
    <lineage>
        <taxon>Viruses</taxon>
        <taxon>Monodnaviria</taxon>
        <taxon>Sangervirae</taxon>
        <taxon>Phixviricota</taxon>
        <taxon>Malgrandaviricetes</taxon>
        <taxon>Petitvirales</taxon>
        <taxon>Microviridae</taxon>
    </lineage>
</organism>
<protein>
    <submittedName>
        <fullName evidence="6">Major capsid protein</fullName>
    </submittedName>
</protein>
<evidence type="ECO:0000256" key="3">
    <source>
        <dbReference type="ARBA" id="ARBA00022431"/>
    </source>
</evidence>
<dbReference type="Pfam" id="PF02305">
    <property type="entry name" value="Phage_F"/>
    <property type="match status" value="2"/>
</dbReference>
<evidence type="ECO:0000256" key="2">
    <source>
        <dbReference type="ARBA" id="ARBA00009963"/>
    </source>
</evidence>
<reference evidence="6" key="1">
    <citation type="submission" date="2022-02" db="EMBL/GenBank/DDBJ databases">
        <title>Towards deciphering the DNA virus diversity associated with rodent species in the families Cricetidae and Heteromyidae.</title>
        <authorList>
            <person name="Lund M."/>
            <person name="Larsen B.B."/>
            <person name="Gryseels S."/>
            <person name="Kraberger S."/>
            <person name="Rowsey D.M."/>
            <person name="Steger L."/>
            <person name="Yule K.M."/>
            <person name="Upham N.S."/>
            <person name="Worobey M."/>
            <person name="Van Doorslaer K."/>
            <person name="Varsani A."/>
        </authorList>
    </citation>
    <scope>NUCLEOTIDE SEQUENCE</scope>
    <source>
        <strain evidence="6">NeonRodF1_17</strain>
    </source>
</reference>
<keyword evidence="3" id="KW-1140">T=1 icosahedral capsid protein</keyword>
<dbReference type="EMBL" id="OM869711">
    <property type="protein sequence ID" value="UPW42025.1"/>
    <property type="molecule type" value="Genomic_DNA"/>
</dbReference>
<proteinExistence type="inferred from homology"/>
<sequence length="629" mass="70929">MAKGYDKMHIKSAIRSRSNIDLDHSHMTTIDFGQLCVLNYFDGIPGDKVHYKYDLFSRIAPLNYPVYGNFSLRTVNFFVPYYQIADEIEGFFSGQKMYHGSPTSIRYTTLRVLMTMFTDLKHGLCTSGTSTKYNFSIVAQRSNVGGVSSPTIGYYYLTAKGRFVYKVLRSLGYDFPANIDLSDTTASTNYLSTKVNLLPLLGYFKAYNDWMTNSVHYNRSSMTKYLQAIRFKDDTVKVGTSNDAVVTSTGFIGAAALVELFKQVRLLYDSDYFTSAWRYPNDPDGNSTQSGNQVAEVDVYPYGVTSAGGNPTLEGIGEIHSSMISTYSSVPDLASDNLFSARQLRFLQAFDNWVRRNNYAGSRAVNQIYSRFGIKPTEFRAQYAEFISKDSIPLRVGDVTQTSQSTTTGDDVSPLGSYAGKGIANGDHGVSYQFNDYGILLTMCYVWVDPLYYRGFHRNVLKTDPLDFYNPEFDGVGPEAISMLELWNDPASIKGVSEIPAKLNDGNNVFGFTERYNDMRFQRDQITGDFELYHFMKPWHFGRDLSLVRDNGKVAQSDSVVYYTPRSTGDYEYDRVFATTQYSEEYPIEHFYLQCLFTGSASRPIRNLSSVADLGDGDLTIDRLGQQVS</sequence>
<dbReference type="InterPro" id="IPR037002">
    <property type="entry name" value="Microviridae_protein_F_sf"/>
</dbReference>
<evidence type="ECO:0000313" key="6">
    <source>
        <dbReference type="EMBL" id="UPW42025.1"/>
    </source>
</evidence>
<dbReference type="InterPro" id="IPR016184">
    <property type="entry name" value="Capsid/spike_ssDNA_virus"/>
</dbReference>
<evidence type="ECO:0000256" key="1">
    <source>
        <dbReference type="ARBA" id="ARBA00004328"/>
    </source>
</evidence>
<evidence type="ECO:0000256" key="5">
    <source>
        <dbReference type="ARBA" id="ARBA00022844"/>
    </source>
</evidence>
<dbReference type="GO" id="GO:0039615">
    <property type="term" value="C:T=1 icosahedral viral capsid"/>
    <property type="evidence" value="ECO:0007669"/>
    <property type="project" value="UniProtKB-KW"/>
</dbReference>
<dbReference type="Gene3D" id="2.60.169.10">
    <property type="entry name" value="Microviridae F protein"/>
    <property type="match status" value="1"/>
</dbReference>
<dbReference type="GO" id="GO:0005198">
    <property type="term" value="F:structural molecule activity"/>
    <property type="evidence" value="ECO:0007669"/>
    <property type="project" value="InterPro"/>
</dbReference>
<comment type="subcellular location">
    <subcellularLocation>
        <location evidence="1">Virion</location>
    </subcellularLocation>
</comment>
<dbReference type="InterPro" id="IPR003514">
    <property type="entry name" value="Microviridae_protein_F"/>
</dbReference>
<comment type="similarity">
    <text evidence="2">Belongs to the microviridae F protein family.</text>
</comment>
<evidence type="ECO:0000256" key="4">
    <source>
        <dbReference type="ARBA" id="ARBA00022561"/>
    </source>
</evidence>